<evidence type="ECO:0000313" key="3">
    <source>
        <dbReference type="Proteomes" id="UP000722459"/>
    </source>
</evidence>
<sequence length="46" mass="5451">MTNEKIKQNKTKLKKTRNKKEEAAERAWKKGFQTTMERDILDAGKK</sequence>
<evidence type="ECO:0000313" key="2">
    <source>
        <dbReference type="EMBL" id="MBT4870243.1"/>
    </source>
</evidence>
<comment type="caution">
    <text evidence="2">The sequence shown here is derived from an EMBL/GenBank/DDBJ whole genome shotgun (WGS) entry which is preliminary data.</text>
</comment>
<reference evidence="2" key="1">
    <citation type="journal article" date="2021" name="ISME J.">
        <title>Mercury methylation by metabolically versatile and cosmopolitan marine bacteria.</title>
        <authorList>
            <person name="Lin H."/>
            <person name="Ascher D.B."/>
            <person name="Myung Y."/>
            <person name="Lamborg C.H."/>
            <person name="Hallam S.J."/>
            <person name="Gionfriddo C.M."/>
            <person name="Holt K.E."/>
            <person name="Moreau J.W."/>
        </authorList>
    </citation>
    <scope>NUCLEOTIDE SEQUENCE</scope>
    <source>
        <strain evidence="2">SI075_bin30</strain>
    </source>
</reference>
<dbReference type="AlphaFoldDB" id="A0A8T5GDZ1"/>
<evidence type="ECO:0000256" key="1">
    <source>
        <dbReference type="SAM" id="MobiDB-lite"/>
    </source>
</evidence>
<dbReference type="EMBL" id="JABJNZ010000022">
    <property type="protein sequence ID" value="MBT4870243.1"/>
    <property type="molecule type" value="Genomic_DNA"/>
</dbReference>
<feature type="compositionally biased region" description="Basic residues" evidence="1">
    <location>
        <begin position="8"/>
        <end position="18"/>
    </location>
</feature>
<gene>
    <name evidence="2" type="ORF">HON47_01580</name>
</gene>
<proteinExistence type="predicted"/>
<dbReference type="Proteomes" id="UP000722459">
    <property type="component" value="Unassembled WGS sequence"/>
</dbReference>
<organism evidence="2 3">
    <name type="scientific">Candidatus Iainarchaeum sp</name>
    <dbReference type="NCBI Taxonomy" id="3101447"/>
    <lineage>
        <taxon>Archaea</taxon>
        <taxon>Candidatus Iainarchaeota</taxon>
        <taxon>Candidatus Iainarchaeia</taxon>
        <taxon>Candidatus Iainarchaeales</taxon>
        <taxon>Candidatus Iainarchaeaceae</taxon>
        <taxon>Candidatus Iainarchaeum</taxon>
    </lineage>
</organism>
<accession>A0A8T5GDZ1</accession>
<feature type="region of interest" description="Disordered" evidence="1">
    <location>
        <begin position="1"/>
        <end position="27"/>
    </location>
</feature>
<name>A0A8T5GDZ1_9ARCH</name>
<protein>
    <submittedName>
        <fullName evidence="2">Uncharacterized protein</fullName>
    </submittedName>
</protein>